<dbReference type="InterPro" id="IPR012334">
    <property type="entry name" value="Pectin_lyas_fold"/>
</dbReference>
<sequence length="153" mass="17736">MAWRSSYWRHEKSIPTKRKKKPNTPLVFLHVYTYVRANSSKPYSSCHLKFDNCIDVEVHDFFVSYTVEGVTYERIKGTYTVKPVHFACSDNFPCIDVQLTAIELKPVQEKYHMSDPFCWQTLGELIPPTLPPIDCLQIGKPARNIIQSDHDVC</sequence>
<accession>A0ABC8J1X0</accession>
<evidence type="ECO:0000313" key="1">
    <source>
        <dbReference type="EMBL" id="CAH8300170.1"/>
    </source>
</evidence>
<comment type="caution">
    <text evidence="1">The sequence shown here is derived from an EMBL/GenBank/DDBJ whole genome shotgun (WGS) entry which is preliminary data.</text>
</comment>
<name>A0ABC8J1X0_ERUVS</name>
<reference evidence="1 2" key="1">
    <citation type="submission" date="2022-03" db="EMBL/GenBank/DDBJ databases">
        <authorList>
            <person name="Macdonald S."/>
            <person name="Ahmed S."/>
            <person name="Newling K."/>
        </authorList>
    </citation>
    <scope>NUCLEOTIDE SEQUENCE [LARGE SCALE GENOMIC DNA]</scope>
</reference>
<protein>
    <submittedName>
        <fullName evidence="1">Uncharacterized protein</fullName>
    </submittedName>
</protein>
<dbReference type="EMBL" id="CAKOAT010053267">
    <property type="protein sequence ID" value="CAH8300170.1"/>
    <property type="molecule type" value="Genomic_DNA"/>
</dbReference>
<dbReference type="Gene3D" id="2.160.20.10">
    <property type="entry name" value="Single-stranded right-handed beta-helix, Pectin lyase-like"/>
    <property type="match status" value="1"/>
</dbReference>
<dbReference type="Proteomes" id="UP001642260">
    <property type="component" value="Unassembled WGS sequence"/>
</dbReference>
<organism evidence="1 2">
    <name type="scientific">Eruca vesicaria subsp. sativa</name>
    <name type="common">Garden rocket</name>
    <name type="synonym">Eruca sativa</name>
    <dbReference type="NCBI Taxonomy" id="29727"/>
    <lineage>
        <taxon>Eukaryota</taxon>
        <taxon>Viridiplantae</taxon>
        <taxon>Streptophyta</taxon>
        <taxon>Embryophyta</taxon>
        <taxon>Tracheophyta</taxon>
        <taxon>Spermatophyta</taxon>
        <taxon>Magnoliopsida</taxon>
        <taxon>eudicotyledons</taxon>
        <taxon>Gunneridae</taxon>
        <taxon>Pentapetalae</taxon>
        <taxon>rosids</taxon>
        <taxon>malvids</taxon>
        <taxon>Brassicales</taxon>
        <taxon>Brassicaceae</taxon>
        <taxon>Brassiceae</taxon>
        <taxon>Eruca</taxon>
    </lineage>
</organism>
<keyword evidence="2" id="KW-1185">Reference proteome</keyword>
<proteinExistence type="predicted"/>
<dbReference type="AlphaFoldDB" id="A0ABC8J1X0"/>
<evidence type="ECO:0000313" key="2">
    <source>
        <dbReference type="Proteomes" id="UP001642260"/>
    </source>
</evidence>
<gene>
    <name evidence="1" type="ORF">ERUC_LOCUS2707</name>
</gene>
<dbReference type="SUPFAM" id="SSF51126">
    <property type="entry name" value="Pectin lyase-like"/>
    <property type="match status" value="1"/>
</dbReference>
<dbReference type="InterPro" id="IPR011050">
    <property type="entry name" value="Pectin_lyase_fold/virulence"/>
</dbReference>